<gene>
    <name evidence="1" type="ordered locus">HMU00190</name>
</gene>
<dbReference type="AlphaFoldDB" id="D3UFL4"/>
<dbReference type="KEGG" id="hms:HMU00190"/>
<sequence length="132" mass="15090">MDLEVCRNPFCRRKSHTHDRVITNKRQMIQGQKRGDINQGNPTRCNAGCFLSRNASNKPKTLKIHYRFDKAGNLLVETPKTLGRVGVEFQSHSLAWLGCKCKLPRTCLKPLKALLHPSRLCFFAIFYSNACK</sequence>
<dbReference type="RefSeq" id="WP_013022385.1">
    <property type="nucleotide sequence ID" value="NC_013949.1"/>
</dbReference>
<keyword evidence="2" id="KW-1185">Reference proteome</keyword>
<name>D3UFL4_HELM1</name>
<proteinExistence type="predicted"/>
<dbReference type="EMBL" id="FN555004">
    <property type="protein sequence ID" value="CBG39285.1"/>
    <property type="molecule type" value="Genomic_DNA"/>
</dbReference>
<dbReference type="HOGENOM" id="CLU_1914155_0_0_7"/>
<dbReference type="Proteomes" id="UP000001522">
    <property type="component" value="Chromosome"/>
</dbReference>
<organism evidence="1 2">
    <name type="scientific">Helicobacter mustelae (strain ATCC 43772 / CCUG 25715 / CIP 103759 / LMG 18044 / NCTC 12198 / R85-136P)</name>
    <name type="common">Campylobacter mustelae</name>
    <dbReference type="NCBI Taxonomy" id="679897"/>
    <lineage>
        <taxon>Bacteria</taxon>
        <taxon>Pseudomonadati</taxon>
        <taxon>Campylobacterota</taxon>
        <taxon>Epsilonproteobacteria</taxon>
        <taxon>Campylobacterales</taxon>
        <taxon>Helicobacteraceae</taxon>
        <taxon>Helicobacter</taxon>
    </lineage>
</organism>
<reference evidence="1 2" key="1">
    <citation type="journal article" date="2010" name="BMC Genomics">
        <title>Comparative genomics and proteomics of Helicobacter mustelae, an ulcerogenic and carcinogenic gastric pathogen.</title>
        <authorList>
            <person name="O'Toole P.W."/>
            <person name="Snelling W.J."/>
            <person name="Canchaya C."/>
            <person name="Forde B.M."/>
            <person name="Hardie K.R."/>
            <person name="Josenhans C."/>
            <person name="Graham R.L.J."/>
            <person name="McMullan G."/>
            <person name="Parkhill J."/>
            <person name="Belda E."/>
            <person name="Bentley S.D."/>
        </authorList>
    </citation>
    <scope>NUCLEOTIDE SEQUENCE [LARGE SCALE GENOMIC DNA]</scope>
    <source>
        <strain evidence="2">ATCC 43772 / LMG 18044 / NCTC 12198 / 12198</strain>
    </source>
</reference>
<evidence type="ECO:0000313" key="2">
    <source>
        <dbReference type="Proteomes" id="UP000001522"/>
    </source>
</evidence>
<protein>
    <submittedName>
        <fullName evidence="1">Uncharacterized protein</fullName>
    </submittedName>
</protein>
<accession>D3UFL4</accession>
<dbReference type="STRING" id="679897.HMU00190"/>
<evidence type="ECO:0000313" key="1">
    <source>
        <dbReference type="EMBL" id="CBG39285.1"/>
    </source>
</evidence>